<keyword evidence="4 8" id="KW-1133">Transmembrane helix</keyword>
<keyword evidence="2 8" id="KW-0812">Transmembrane</keyword>
<keyword evidence="11" id="KW-1185">Reference proteome</keyword>
<evidence type="ECO:0000256" key="8">
    <source>
        <dbReference type="SAM" id="Phobius"/>
    </source>
</evidence>
<evidence type="ECO:0000256" key="2">
    <source>
        <dbReference type="ARBA" id="ARBA00022692"/>
    </source>
</evidence>
<evidence type="ECO:0000256" key="5">
    <source>
        <dbReference type="ARBA" id="ARBA00023043"/>
    </source>
</evidence>
<comment type="caution">
    <text evidence="10">The sequence shown here is derived from an EMBL/GenBank/DDBJ whole genome shotgun (WGS) entry which is preliminary data.</text>
</comment>
<reference evidence="10" key="1">
    <citation type="submission" date="2020-01" db="EMBL/GenBank/DDBJ databases">
        <title>Genome sequence of Kobresia littledalei, the first chromosome-level genome in the family Cyperaceae.</title>
        <authorList>
            <person name="Qu G."/>
        </authorList>
    </citation>
    <scope>NUCLEOTIDE SEQUENCE</scope>
    <source>
        <strain evidence="10">C.B.Clarke</strain>
        <tissue evidence="10">Leaf</tissue>
    </source>
</reference>
<evidence type="ECO:0000256" key="1">
    <source>
        <dbReference type="ARBA" id="ARBA00004141"/>
    </source>
</evidence>
<dbReference type="PROSITE" id="PS50088">
    <property type="entry name" value="ANK_REPEAT"/>
    <property type="match status" value="3"/>
</dbReference>
<evidence type="ECO:0000256" key="3">
    <source>
        <dbReference type="ARBA" id="ARBA00022737"/>
    </source>
</evidence>
<evidence type="ECO:0000259" key="9">
    <source>
        <dbReference type="Pfam" id="PF13962"/>
    </source>
</evidence>
<dbReference type="Proteomes" id="UP000623129">
    <property type="component" value="Unassembled WGS sequence"/>
</dbReference>
<dbReference type="Pfam" id="PF12796">
    <property type="entry name" value="Ank_2"/>
    <property type="match status" value="2"/>
</dbReference>
<dbReference type="AlphaFoldDB" id="A0A833VKI9"/>
<dbReference type="GO" id="GO:0005886">
    <property type="term" value="C:plasma membrane"/>
    <property type="evidence" value="ECO:0007669"/>
    <property type="project" value="TreeGrafter"/>
</dbReference>
<accession>A0A833VKI9</accession>
<keyword evidence="5 7" id="KW-0040">ANK repeat</keyword>
<feature type="repeat" description="ANK" evidence="7">
    <location>
        <begin position="139"/>
        <end position="160"/>
    </location>
</feature>
<feature type="domain" description="PGG" evidence="9">
    <location>
        <begin position="447"/>
        <end position="555"/>
    </location>
</feature>
<dbReference type="Gene3D" id="1.25.40.20">
    <property type="entry name" value="Ankyrin repeat-containing domain"/>
    <property type="match status" value="3"/>
</dbReference>
<dbReference type="SUPFAM" id="SSF48403">
    <property type="entry name" value="Ankyrin repeat"/>
    <property type="match status" value="1"/>
</dbReference>
<keyword evidence="3" id="KW-0677">Repeat</keyword>
<name>A0A833VKI9_9POAL</name>
<proteinExistence type="predicted"/>
<dbReference type="InterPro" id="IPR026961">
    <property type="entry name" value="PGG_dom"/>
</dbReference>
<dbReference type="EMBL" id="SWLB01000014">
    <property type="protein sequence ID" value="KAF3330120.1"/>
    <property type="molecule type" value="Genomic_DNA"/>
</dbReference>
<dbReference type="OrthoDB" id="10040922at2759"/>
<evidence type="ECO:0000313" key="10">
    <source>
        <dbReference type="EMBL" id="KAF3330120.1"/>
    </source>
</evidence>
<sequence length="661" mass="73101">MTASHQRILMDIELLTAARQGDESHFACLLGLEEDNSEITIGTDNRCIARDEPDFLLGVTYTGNSLLHLAASSNFLHLAEKIWRRETSLLVARNKVLETPLHCAAKNGYCEMVSLFIGFAYEMGDEDIMEKVLRARNKDGETALHEAARNNHAAVAHLLITADPGLASVMDDQGMSPFYLATTSGHLDVVHKMVQCLIGIEVSKAYYAGPDGQTSLHAAVLRSKEMTEKLLTWKPLLAKMPDNSGSTPLHFAASYGYDKIAKVLLKCDHSLSYLHDLCGSFPVHVAAKMGHIGVIRAIMDHCPDSDELLDAKGRNFLHVAAQNGRRPVVQLICRTTSKHKSMKNARDNDGNTPLHLAIDSGHEIVVKQLMQDKEVSINIFNKQGLTLRDHSAIATFNDNAISPIFQNENFWIEKSTEMLGAYYGARRWDQFVDNHTTKEDEEKENLKLTNAIQTIGLGSVLIATATFAAAFTLPGGYRSKSGTPTLADKYAFKAFLVSDTIAFICAFHSTMRLLNRGVTSSKPHLKKQFVSTSLRFITWASRCTVISFTLAIFVVLAPVNKLLGILIVGAAIFQYDGVGRDHLLTTRVISGRQGWKQLFPNKLPEATLRQSLAAWLPYALSYIMYYADLLLPIVITAVVPLIMDLVWDIGKSVVTYIASHV</sequence>
<feature type="repeat" description="ANK" evidence="7">
    <location>
        <begin position="244"/>
        <end position="276"/>
    </location>
</feature>
<dbReference type="InterPro" id="IPR002110">
    <property type="entry name" value="Ankyrin_rpt"/>
</dbReference>
<evidence type="ECO:0000256" key="7">
    <source>
        <dbReference type="PROSITE-ProRule" id="PRU00023"/>
    </source>
</evidence>
<comment type="subcellular location">
    <subcellularLocation>
        <location evidence="1">Membrane</location>
        <topology evidence="1">Multi-pass membrane protein</topology>
    </subcellularLocation>
</comment>
<dbReference type="Pfam" id="PF13962">
    <property type="entry name" value="PGG"/>
    <property type="match status" value="1"/>
</dbReference>
<gene>
    <name evidence="10" type="ORF">FCM35_KLT05451</name>
</gene>
<dbReference type="SMART" id="SM00248">
    <property type="entry name" value="ANK"/>
    <property type="match status" value="9"/>
</dbReference>
<evidence type="ECO:0000256" key="4">
    <source>
        <dbReference type="ARBA" id="ARBA00022989"/>
    </source>
</evidence>
<protein>
    <submittedName>
        <fullName evidence="10">Ankyrin repeat-containing protein</fullName>
    </submittedName>
</protein>
<feature type="transmembrane region" description="Helical" evidence="8">
    <location>
        <begin position="623"/>
        <end position="643"/>
    </location>
</feature>
<organism evidence="10 11">
    <name type="scientific">Carex littledalei</name>
    <dbReference type="NCBI Taxonomy" id="544730"/>
    <lineage>
        <taxon>Eukaryota</taxon>
        <taxon>Viridiplantae</taxon>
        <taxon>Streptophyta</taxon>
        <taxon>Embryophyta</taxon>
        <taxon>Tracheophyta</taxon>
        <taxon>Spermatophyta</taxon>
        <taxon>Magnoliopsida</taxon>
        <taxon>Liliopsida</taxon>
        <taxon>Poales</taxon>
        <taxon>Cyperaceae</taxon>
        <taxon>Cyperoideae</taxon>
        <taxon>Cariceae</taxon>
        <taxon>Carex</taxon>
        <taxon>Carex subgen. Euthyceras</taxon>
    </lineage>
</organism>
<dbReference type="Pfam" id="PF00023">
    <property type="entry name" value="Ank"/>
    <property type="match status" value="2"/>
</dbReference>
<keyword evidence="6 8" id="KW-0472">Membrane</keyword>
<dbReference type="PANTHER" id="PTHR24186">
    <property type="entry name" value="PROTEIN PHOSPHATASE 1 REGULATORY SUBUNIT"/>
    <property type="match status" value="1"/>
</dbReference>
<evidence type="ECO:0000256" key="6">
    <source>
        <dbReference type="ARBA" id="ARBA00023136"/>
    </source>
</evidence>
<evidence type="ECO:0000313" key="11">
    <source>
        <dbReference type="Proteomes" id="UP000623129"/>
    </source>
</evidence>
<dbReference type="InterPro" id="IPR036770">
    <property type="entry name" value="Ankyrin_rpt-contain_sf"/>
</dbReference>
<dbReference type="PROSITE" id="PS50297">
    <property type="entry name" value="ANK_REP_REGION"/>
    <property type="match status" value="3"/>
</dbReference>
<dbReference type="PANTHER" id="PTHR24186:SF50">
    <property type="entry name" value="ANKYRIN REPEAT-CONTAINING PROTEIN ITN1-LIKE ISOFORM X1"/>
    <property type="match status" value="1"/>
</dbReference>
<feature type="transmembrane region" description="Helical" evidence="8">
    <location>
        <begin position="455"/>
        <end position="474"/>
    </location>
</feature>
<feature type="repeat" description="ANK" evidence="7">
    <location>
        <begin position="349"/>
        <end position="382"/>
    </location>
</feature>